<evidence type="ECO:0000313" key="10">
    <source>
        <dbReference type="EMBL" id="EGG57757.1"/>
    </source>
</evidence>
<feature type="binding site" evidence="7">
    <location>
        <position position="131"/>
    </location>
    <ligand>
        <name>Mg(2+)</name>
        <dbReference type="ChEBI" id="CHEBI:18420"/>
        <label>1</label>
        <note>catalytic</note>
    </ligand>
</feature>
<dbReference type="InterPro" id="IPR022337">
    <property type="entry name" value="Inositol_monophosphatase_SuhB"/>
</dbReference>
<dbReference type="InterPro" id="IPR020583">
    <property type="entry name" value="Inositol_monoP_metal-BS"/>
</dbReference>
<dbReference type="InterPro" id="IPR033942">
    <property type="entry name" value="IMPase"/>
</dbReference>
<evidence type="ECO:0000256" key="9">
    <source>
        <dbReference type="SAM" id="MobiDB-lite"/>
    </source>
</evidence>
<evidence type="ECO:0000256" key="8">
    <source>
        <dbReference type="RuleBase" id="RU364068"/>
    </source>
</evidence>
<dbReference type="PRINTS" id="PR00377">
    <property type="entry name" value="IMPHPHTASES"/>
</dbReference>
<keyword evidence="4 7" id="KW-0479">Metal-binding</keyword>
<evidence type="ECO:0000256" key="1">
    <source>
        <dbReference type="ARBA" id="ARBA00001033"/>
    </source>
</evidence>
<dbReference type="GO" id="GO:0006020">
    <property type="term" value="P:inositol metabolic process"/>
    <property type="evidence" value="ECO:0007669"/>
    <property type="project" value="TreeGrafter"/>
</dbReference>
<protein>
    <recommendedName>
        <fullName evidence="8">Inositol-1-monophosphatase</fullName>
        <ecNumber evidence="8">3.1.3.25</ecNumber>
    </recommendedName>
</protein>
<dbReference type="AlphaFoldDB" id="F3QGP7"/>
<dbReference type="InterPro" id="IPR020550">
    <property type="entry name" value="Inositol_monophosphatase_CS"/>
</dbReference>
<keyword evidence="11" id="KW-1185">Reference proteome</keyword>
<dbReference type="eggNOG" id="COG0483">
    <property type="taxonomic scope" value="Bacteria"/>
</dbReference>
<evidence type="ECO:0000256" key="3">
    <source>
        <dbReference type="ARBA" id="ARBA00009759"/>
    </source>
</evidence>
<evidence type="ECO:0000313" key="11">
    <source>
        <dbReference type="Proteomes" id="UP000005156"/>
    </source>
</evidence>
<feature type="region of interest" description="Disordered" evidence="9">
    <location>
        <begin position="1"/>
        <end position="47"/>
    </location>
</feature>
<evidence type="ECO:0000256" key="6">
    <source>
        <dbReference type="ARBA" id="ARBA00022842"/>
    </source>
</evidence>
<comment type="similarity">
    <text evidence="3 8">Belongs to the inositol monophosphatase superfamily.</text>
</comment>
<feature type="binding site" evidence="7">
    <location>
        <position position="259"/>
    </location>
    <ligand>
        <name>Mg(2+)</name>
        <dbReference type="ChEBI" id="CHEBI:18420"/>
        <label>1</label>
        <note>catalytic</note>
    </ligand>
</feature>
<evidence type="ECO:0000256" key="2">
    <source>
        <dbReference type="ARBA" id="ARBA00001946"/>
    </source>
</evidence>
<dbReference type="GeneID" id="43347638"/>
<evidence type="ECO:0000256" key="4">
    <source>
        <dbReference type="ARBA" id="ARBA00022723"/>
    </source>
</evidence>
<dbReference type="GO" id="GO:0046854">
    <property type="term" value="P:phosphatidylinositol phosphate biosynthetic process"/>
    <property type="evidence" value="ECO:0007669"/>
    <property type="project" value="InterPro"/>
</dbReference>
<dbReference type="FunFam" id="3.30.540.10:FF:000003">
    <property type="entry name" value="Inositol-1-monophosphatase"/>
    <property type="match status" value="1"/>
</dbReference>
<gene>
    <name evidence="10" type="ORF">HMPREF9439_00086</name>
</gene>
<dbReference type="PRINTS" id="PR01959">
    <property type="entry name" value="SBIMPHPHTASE"/>
</dbReference>
<accession>F3QGP7</accession>
<dbReference type="PANTHER" id="PTHR20854">
    <property type="entry name" value="INOSITOL MONOPHOSPHATASE"/>
    <property type="match status" value="1"/>
</dbReference>
<dbReference type="SUPFAM" id="SSF56655">
    <property type="entry name" value="Carbohydrate phosphatase"/>
    <property type="match status" value="1"/>
</dbReference>
<dbReference type="PROSITE" id="PS00630">
    <property type="entry name" value="IMP_2"/>
    <property type="match status" value="1"/>
</dbReference>
<keyword evidence="6 7" id="KW-0460">Magnesium</keyword>
<comment type="caution">
    <text evidence="10">The sequence shown here is derived from an EMBL/GenBank/DDBJ whole genome shotgun (WGS) entry which is preliminary data.</text>
</comment>
<dbReference type="PANTHER" id="PTHR20854:SF4">
    <property type="entry name" value="INOSITOL-1-MONOPHOSPHATASE-RELATED"/>
    <property type="match status" value="1"/>
</dbReference>
<dbReference type="InterPro" id="IPR000760">
    <property type="entry name" value="Inositol_monophosphatase-like"/>
</dbReference>
<proteinExistence type="inferred from homology"/>
<evidence type="ECO:0000256" key="7">
    <source>
        <dbReference type="PIRSR" id="PIRSR600760-2"/>
    </source>
</evidence>
<evidence type="ECO:0000256" key="5">
    <source>
        <dbReference type="ARBA" id="ARBA00022801"/>
    </source>
</evidence>
<dbReference type="HOGENOM" id="CLU_044118_0_4_4"/>
<dbReference type="Pfam" id="PF00459">
    <property type="entry name" value="Inositol_P"/>
    <property type="match status" value="1"/>
</dbReference>
<dbReference type="RefSeq" id="WP_008863290.1">
    <property type="nucleotide sequence ID" value="NZ_CAXTIX010000008.1"/>
</dbReference>
<dbReference type="EMBL" id="AFBP01000003">
    <property type="protein sequence ID" value="EGG57757.1"/>
    <property type="molecule type" value="Genomic_DNA"/>
</dbReference>
<organism evidence="10 11">
    <name type="scientific">Parasutterella excrementihominis YIT 11859</name>
    <dbReference type="NCBI Taxonomy" id="762966"/>
    <lineage>
        <taxon>Bacteria</taxon>
        <taxon>Pseudomonadati</taxon>
        <taxon>Pseudomonadota</taxon>
        <taxon>Betaproteobacteria</taxon>
        <taxon>Burkholderiales</taxon>
        <taxon>Sutterellaceae</taxon>
        <taxon>Parasutterella</taxon>
    </lineage>
</organism>
<feature type="binding site" evidence="7">
    <location>
        <position position="134"/>
    </location>
    <ligand>
        <name>Mg(2+)</name>
        <dbReference type="ChEBI" id="CHEBI:18420"/>
        <label>1</label>
        <note>catalytic</note>
    </ligand>
</feature>
<dbReference type="CDD" id="cd01639">
    <property type="entry name" value="IMPase"/>
    <property type="match status" value="1"/>
</dbReference>
<comment type="catalytic activity">
    <reaction evidence="1 8">
        <text>a myo-inositol phosphate + H2O = myo-inositol + phosphate</text>
        <dbReference type="Rhea" id="RHEA:24056"/>
        <dbReference type="ChEBI" id="CHEBI:15377"/>
        <dbReference type="ChEBI" id="CHEBI:17268"/>
        <dbReference type="ChEBI" id="CHEBI:43474"/>
        <dbReference type="ChEBI" id="CHEBI:84139"/>
        <dbReference type="EC" id="3.1.3.25"/>
    </reaction>
</comment>
<reference evidence="10 11" key="1">
    <citation type="submission" date="2011-02" db="EMBL/GenBank/DDBJ databases">
        <authorList>
            <person name="Weinstock G."/>
            <person name="Sodergren E."/>
            <person name="Clifton S."/>
            <person name="Fulton L."/>
            <person name="Fulton B."/>
            <person name="Courtney L."/>
            <person name="Fronick C."/>
            <person name="Harrison M."/>
            <person name="Strong C."/>
            <person name="Farmer C."/>
            <person name="Delahaunty K."/>
            <person name="Markovic C."/>
            <person name="Hall O."/>
            <person name="Minx P."/>
            <person name="Tomlinson C."/>
            <person name="Mitreva M."/>
            <person name="Hou S."/>
            <person name="Chen J."/>
            <person name="Wollam A."/>
            <person name="Pepin K.H."/>
            <person name="Johnson M."/>
            <person name="Bhonagiri V."/>
            <person name="Zhang X."/>
            <person name="Suruliraj S."/>
            <person name="Warren W."/>
            <person name="Chinwalla A."/>
            <person name="Mardis E.R."/>
            <person name="Wilson R.K."/>
        </authorList>
    </citation>
    <scope>NUCLEOTIDE SEQUENCE [LARGE SCALE GENOMIC DNA]</scope>
    <source>
        <strain evidence="10 11">YIT 11859</strain>
    </source>
</reference>
<keyword evidence="5 8" id="KW-0378">Hydrolase</keyword>
<dbReference type="GO" id="GO:0007165">
    <property type="term" value="P:signal transduction"/>
    <property type="evidence" value="ECO:0007669"/>
    <property type="project" value="TreeGrafter"/>
</dbReference>
<sequence>MATTTKPMAKTTKATDKKRAPRSTSRKSAENGDQKKHYRPAPSLPMQNEGMLNMAIKAARDAGKIQVIAFRDRSNLQISNKSLGDYVTEVDKECERVIVETLKTAYPDHAFLGEETGESGKKDAEYTWVIDPLDGTTNFIHGIPQFAVSIALLKNGQPLHAVVYHAMANELFTATKGKGAYLDSRRIRVSGCNSMQDALLATGFPFREGDNYDAYIKSMKVMMEKTCGLRRIGSAALDLCWTACGRFDGYWEKGIKIWDIAAGALIAREAGAFVTDFSGEGDYLQKGEIIAAAPKIFPEMVNVIQGRQA</sequence>
<feature type="binding site" evidence="7">
    <location>
        <position position="114"/>
    </location>
    <ligand>
        <name>Mg(2+)</name>
        <dbReference type="ChEBI" id="CHEBI:18420"/>
        <label>1</label>
        <note>catalytic</note>
    </ligand>
</feature>
<feature type="binding site" evidence="7">
    <location>
        <position position="133"/>
    </location>
    <ligand>
        <name>Mg(2+)</name>
        <dbReference type="ChEBI" id="CHEBI:18420"/>
        <label>1</label>
        <note>catalytic</note>
    </ligand>
</feature>
<comment type="cofactor">
    <cofactor evidence="2 7 8">
        <name>Mg(2+)</name>
        <dbReference type="ChEBI" id="CHEBI:18420"/>
    </cofactor>
</comment>
<dbReference type="Proteomes" id="UP000005156">
    <property type="component" value="Unassembled WGS sequence"/>
</dbReference>
<dbReference type="Gene3D" id="3.40.190.80">
    <property type="match status" value="1"/>
</dbReference>
<dbReference type="EC" id="3.1.3.25" evidence="8"/>
<feature type="compositionally biased region" description="Low complexity" evidence="9">
    <location>
        <begin position="1"/>
        <end position="12"/>
    </location>
</feature>
<dbReference type="Gene3D" id="3.30.540.10">
    <property type="entry name" value="Fructose-1,6-Bisphosphatase, subunit A, domain 1"/>
    <property type="match status" value="1"/>
</dbReference>
<dbReference type="GO" id="GO:0046872">
    <property type="term" value="F:metal ion binding"/>
    <property type="evidence" value="ECO:0007669"/>
    <property type="project" value="UniProtKB-KW"/>
</dbReference>
<dbReference type="GO" id="GO:0008934">
    <property type="term" value="F:inositol monophosphate 1-phosphatase activity"/>
    <property type="evidence" value="ECO:0007669"/>
    <property type="project" value="InterPro"/>
</dbReference>
<name>F3QGP7_9BURK</name>
<dbReference type="PROSITE" id="PS00629">
    <property type="entry name" value="IMP_1"/>
    <property type="match status" value="1"/>
</dbReference>